<evidence type="ECO:0000256" key="6">
    <source>
        <dbReference type="ARBA" id="ARBA00012947"/>
    </source>
</evidence>
<evidence type="ECO:0000313" key="13">
    <source>
        <dbReference type="EMBL" id="MEY8538507.1"/>
    </source>
</evidence>
<dbReference type="PANTHER" id="PTHR33254:SF4">
    <property type="entry name" value="4-HYDROXY-4-METHYL-2-OXOGLUTARATE ALDOLASE 3-RELATED"/>
    <property type="match status" value="1"/>
</dbReference>
<evidence type="ECO:0000256" key="1">
    <source>
        <dbReference type="ARBA" id="ARBA00001342"/>
    </source>
</evidence>
<gene>
    <name evidence="13" type="ORF">AALM99_08645</name>
</gene>
<comment type="catalytic activity">
    <reaction evidence="12">
        <text>oxaloacetate + H(+) = pyruvate + CO2</text>
        <dbReference type="Rhea" id="RHEA:15641"/>
        <dbReference type="ChEBI" id="CHEBI:15361"/>
        <dbReference type="ChEBI" id="CHEBI:15378"/>
        <dbReference type="ChEBI" id="CHEBI:16452"/>
        <dbReference type="ChEBI" id="CHEBI:16526"/>
        <dbReference type="EC" id="4.1.1.112"/>
    </reaction>
</comment>
<dbReference type="RefSeq" id="WP_369918642.1">
    <property type="nucleotide sequence ID" value="NZ_JBCLSQ010000021.1"/>
</dbReference>
<dbReference type="Proteomes" id="UP001565242">
    <property type="component" value="Unassembled WGS sequence"/>
</dbReference>
<evidence type="ECO:0000256" key="4">
    <source>
        <dbReference type="ARBA" id="ARBA00011233"/>
    </source>
</evidence>
<evidence type="ECO:0000256" key="11">
    <source>
        <dbReference type="ARBA" id="ARBA00032305"/>
    </source>
</evidence>
<evidence type="ECO:0000256" key="2">
    <source>
        <dbReference type="ARBA" id="ARBA00001968"/>
    </source>
</evidence>
<keyword evidence="14" id="KW-1185">Reference proteome</keyword>
<dbReference type="SUPFAM" id="SSF89562">
    <property type="entry name" value="RraA-like"/>
    <property type="match status" value="1"/>
</dbReference>
<evidence type="ECO:0000256" key="8">
    <source>
        <dbReference type="ARBA" id="ARBA00025046"/>
    </source>
</evidence>
<dbReference type="Pfam" id="PF03737">
    <property type="entry name" value="RraA-like"/>
    <property type="match status" value="1"/>
</dbReference>
<sequence>MKNLTTKKLKSLSSIFNSSIFSDIMDDMGYKNQMIAGLHPNIEGAKSFGRANTLKIRKLKEGEDFRGIYAALDTYKSVNEGDIIIVENEVFDRAYFGELNANLAIRSGAIASIIGGVTRDAKEVKDLGYPVFAVGYFAQDVRGRATLEGHNVPITINGVSIKPKDLIFADINGVAIIPQEIEEKVVTRAIEVAQTEKNIIDKITSGVDAMTIYDEEGAF</sequence>
<proteinExistence type="inferred from homology"/>
<evidence type="ECO:0000256" key="5">
    <source>
        <dbReference type="ARBA" id="ARBA00012213"/>
    </source>
</evidence>
<accession>A0ABV4D9V7</accession>
<comment type="function">
    <text evidence="8">Catalyzes the aldol cleavage of 4-hydroxy-4-methyl-2-oxoglutarate (HMG) into 2 molecules of pyruvate. Also contains a secondary oxaloacetate (OAA) decarboxylase activity due to the common pyruvate enolate transition state formed following C-C bond cleavage in the retro-aldol and decarboxylation reactions.</text>
</comment>
<evidence type="ECO:0000313" key="14">
    <source>
        <dbReference type="Proteomes" id="UP001565242"/>
    </source>
</evidence>
<dbReference type="Gene3D" id="3.50.30.40">
    <property type="entry name" value="Ribonuclease E inhibitor RraA/RraA-like"/>
    <property type="match status" value="1"/>
</dbReference>
<dbReference type="PANTHER" id="PTHR33254">
    <property type="entry name" value="4-HYDROXY-4-METHYL-2-OXOGLUTARATE ALDOLASE 3-RELATED"/>
    <property type="match status" value="1"/>
</dbReference>
<comment type="subunit">
    <text evidence="4">Homotrimer.</text>
</comment>
<dbReference type="InterPro" id="IPR036704">
    <property type="entry name" value="RraA/RraA-like_sf"/>
</dbReference>
<name>A0ABV4D9V7_9LACT</name>
<comment type="cofactor">
    <cofactor evidence="2">
        <name>a divalent metal cation</name>
        <dbReference type="ChEBI" id="CHEBI:60240"/>
    </cofactor>
</comment>
<evidence type="ECO:0000256" key="3">
    <source>
        <dbReference type="ARBA" id="ARBA00008621"/>
    </source>
</evidence>
<dbReference type="EC" id="4.1.1.112" evidence="6"/>
<dbReference type="InterPro" id="IPR005493">
    <property type="entry name" value="RraA/RraA-like"/>
</dbReference>
<organism evidence="13 14">
    <name type="scientific">Lactococcus muris</name>
    <dbReference type="NCBI Taxonomy" id="2941330"/>
    <lineage>
        <taxon>Bacteria</taxon>
        <taxon>Bacillati</taxon>
        <taxon>Bacillota</taxon>
        <taxon>Bacilli</taxon>
        <taxon>Lactobacillales</taxon>
        <taxon>Streptococcaceae</taxon>
        <taxon>Lactococcus</taxon>
    </lineage>
</organism>
<dbReference type="EMBL" id="JBCLSQ010000021">
    <property type="protein sequence ID" value="MEY8538507.1"/>
    <property type="molecule type" value="Genomic_DNA"/>
</dbReference>
<comment type="catalytic activity">
    <reaction evidence="1">
        <text>4-hydroxy-4-methyl-2-oxoglutarate = 2 pyruvate</text>
        <dbReference type="Rhea" id="RHEA:22748"/>
        <dbReference type="ChEBI" id="CHEBI:15361"/>
        <dbReference type="ChEBI" id="CHEBI:58276"/>
        <dbReference type="EC" id="4.1.3.17"/>
    </reaction>
</comment>
<dbReference type="CDD" id="cd16841">
    <property type="entry name" value="RraA_family"/>
    <property type="match status" value="1"/>
</dbReference>
<comment type="caution">
    <text evidence="13">The sequence shown here is derived from an EMBL/GenBank/DDBJ whole genome shotgun (WGS) entry which is preliminary data.</text>
</comment>
<reference evidence="13 14" key="1">
    <citation type="submission" date="2024-03" db="EMBL/GenBank/DDBJ databases">
        <title>Mouse gut bacterial collection (mGBC) of GemPharmatech.</title>
        <authorList>
            <person name="He Y."/>
            <person name="Dong L."/>
            <person name="Wu D."/>
            <person name="Gao X."/>
            <person name="Lin Z."/>
        </authorList>
    </citation>
    <scope>NUCLEOTIDE SEQUENCE [LARGE SCALE GENOMIC DNA]</scope>
    <source>
        <strain evidence="13 14">20-218</strain>
    </source>
</reference>
<protein>
    <recommendedName>
        <fullName evidence="7">Putative 4-hydroxy-4-methyl-2-oxoglutarate aldolase</fullName>
        <ecNumber evidence="6">4.1.1.112</ecNumber>
        <ecNumber evidence="5">4.1.3.17</ecNumber>
    </recommendedName>
    <alternativeName>
        <fullName evidence="11">Oxaloacetate decarboxylase</fullName>
    </alternativeName>
    <alternativeName>
        <fullName evidence="9">Regulator of ribonuclease activity homolog</fullName>
    </alternativeName>
    <alternativeName>
        <fullName evidence="10">RraA-like protein</fullName>
    </alternativeName>
</protein>
<evidence type="ECO:0000256" key="7">
    <source>
        <dbReference type="ARBA" id="ARBA00016549"/>
    </source>
</evidence>
<evidence type="ECO:0000256" key="10">
    <source>
        <dbReference type="ARBA" id="ARBA00030169"/>
    </source>
</evidence>
<evidence type="ECO:0000256" key="9">
    <source>
        <dbReference type="ARBA" id="ARBA00029596"/>
    </source>
</evidence>
<comment type="similarity">
    <text evidence="3">Belongs to the class II aldolase/RraA-like family.</text>
</comment>
<dbReference type="EC" id="4.1.3.17" evidence="5"/>
<evidence type="ECO:0000256" key="12">
    <source>
        <dbReference type="ARBA" id="ARBA00047973"/>
    </source>
</evidence>